<reference evidence="1" key="1">
    <citation type="submission" date="2016-10" db="EMBL/GenBank/DDBJ databases">
        <authorList>
            <person name="de Groot N.N."/>
        </authorList>
    </citation>
    <scope>NUCLEOTIDE SEQUENCE</scope>
</reference>
<evidence type="ECO:0000313" key="1">
    <source>
        <dbReference type="EMBL" id="SFV88973.1"/>
    </source>
</evidence>
<proteinExistence type="predicted"/>
<dbReference type="EMBL" id="FPIA01000108">
    <property type="protein sequence ID" value="SFV88973.1"/>
    <property type="molecule type" value="Genomic_DNA"/>
</dbReference>
<accession>A0A1W1E4T6</accession>
<organism evidence="1">
    <name type="scientific">hydrothermal vent metagenome</name>
    <dbReference type="NCBI Taxonomy" id="652676"/>
    <lineage>
        <taxon>unclassified sequences</taxon>
        <taxon>metagenomes</taxon>
        <taxon>ecological metagenomes</taxon>
    </lineage>
</organism>
<gene>
    <name evidence="1" type="ORF">MNB_SUP05-SYMBIONT-7-10</name>
</gene>
<protein>
    <submittedName>
        <fullName evidence="1">Uncharacterized protein</fullName>
    </submittedName>
</protein>
<dbReference type="AlphaFoldDB" id="A0A1W1E4T6"/>
<name>A0A1W1E4T6_9ZZZZ</name>
<sequence length="44" mass="5135">MIGFLHGLESFVKYVALLVPKNRQKRQGNNRENQQYIDAIKGFI</sequence>